<gene>
    <name evidence="1" type="ORF">J2Z37_001828</name>
</gene>
<comment type="caution">
    <text evidence="1">The sequence shown here is derived from an EMBL/GenBank/DDBJ whole genome shotgun (WGS) entry which is preliminary data.</text>
</comment>
<dbReference type="Proteomes" id="UP001519343">
    <property type="component" value="Unassembled WGS sequence"/>
</dbReference>
<protein>
    <submittedName>
        <fullName evidence="1">Uncharacterized protein</fullName>
    </submittedName>
</protein>
<name>A0ABS4GNY3_9BACL</name>
<sequence length="110" mass="12320">MQVQPITFKDIADSMGMDEARCSVSLSLPPLVSDVFNFRVFCIVEMLLNRLITTGNLKKITGNHWGEIKKIVNLTEEVYVVNIQLSSAPQPFPLEIRVSDLVGNKHAIVH</sequence>
<evidence type="ECO:0000313" key="2">
    <source>
        <dbReference type="Proteomes" id="UP001519343"/>
    </source>
</evidence>
<reference evidence="1 2" key="1">
    <citation type="submission" date="2021-03" db="EMBL/GenBank/DDBJ databases">
        <title>Genomic Encyclopedia of Type Strains, Phase IV (KMG-IV): sequencing the most valuable type-strain genomes for metagenomic binning, comparative biology and taxonomic classification.</title>
        <authorList>
            <person name="Goeker M."/>
        </authorList>
    </citation>
    <scope>NUCLEOTIDE SEQUENCE [LARGE SCALE GENOMIC DNA]</scope>
    <source>
        <strain evidence="1 2">DSM 24738</strain>
    </source>
</reference>
<dbReference type="RefSeq" id="WP_209809910.1">
    <property type="nucleotide sequence ID" value="NZ_JAGGKT010000004.1"/>
</dbReference>
<organism evidence="1 2">
    <name type="scientific">Ammoniphilus resinae</name>
    <dbReference type="NCBI Taxonomy" id="861532"/>
    <lineage>
        <taxon>Bacteria</taxon>
        <taxon>Bacillati</taxon>
        <taxon>Bacillota</taxon>
        <taxon>Bacilli</taxon>
        <taxon>Bacillales</taxon>
        <taxon>Paenibacillaceae</taxon>
        <taxon>Aneurinibacillus group</taxon>
        <taxon>Ammoniphilus</taxon>
    </lineage>
</organism>
<dbReference type="EMBL" id="JAGGKT010000004">
    <property type="protein sequence ID" value="MBP1931827.1"/>
    <property type="molecule type" value="Genomic_DNA"/>
</dbReference>
<proteinExistence type="predicted"/>
<accession>A0ABS4GNY3</accession>
<evidence type="ECO:0000313" key="1">
    <source>
        <dbReference type="EMBL" id="MBP1931827.1"/>
    </source>
</evidence>
<keyword evidence="2" id="KW-1185">Reference proteome</keyword>